<keyword evidence="3 10" id="KW-0132">Cell division</keyword>
<dbReference type="EMBL" id="CANTUO010000001">
    <property type="protein sequence ID" value="CAI5756701.1"/>
    <property type="molecule type" value="Genomic_DNA"/>
</dbReference>
<evidence type="ECO:0000313" key="13">
    <source>
        <dbReference type="Proteomes" id="UP001152885"/>
    </source>
</evidence>
<keyword evidence="13" id="KW-1185">Reference proteome</keyword>
<keyword evidence="4 10" id="KW-0498">Mitosis</keyword>
<dbReference type="GO" id="GO:0005634">
    <property type="term" value="C:nucleus"/>
    <property type="evidence" value="ECO:0007669"/>
    <property type="project" value="UniProtKB-SubCell"/>
</dbReference>
<dbReference type="Gene3D" id="3.30.160.430">
    <property type="match status" value="1"/>
</dbReference>
<protein>
    <recommendedName>
        <fullName evidence="10">Kinetochore protein Spc24</fullName>
    </recommendedName>
</protein>
<evidence type="ECO:0000256" key="10">
    <source>
        <dbReference type="RuleBase" id="RU368011"/>
    </source>
</evidence>
<comment type="subcellular location">
    <subcellularLocation>
        <location evidence="10">Nucleus</location>
    </subcellularLocation>
    <subcellularLocation>
        <location evidence="10">Chromosome</location>
        <location evidence="10">Centromere</location>
        <location evidence="10">Kinetochore</location>
    </subcellularLocation>
</comment>
<evidence type="ECO:0000256" key="9">
    <source>
        <dbReference type="ARBA" id="ARBA00023328"/>
    </source>
</evidence>
<dbReference type="GO" id="GO:0031262">
    <property type="term" value="C:Ndc80 complex"/>
    <property type="evidence" value="ECO:0007669"/>
    <property type="project" value="TreeGrafter"/>
</dbReference>
<gene>
    <name evidence="12" type="ORF">CANVERA_P1219</name>
</gene>
<comment type="subunit">
    <text evidence="10">Component of the NDC80 complex.</text>
</comment>
<accession>A0A9W4TW06</accession>
<evidence type="ECO:0000256" key="5">
    <source>
        <dbReference type="ARBA" id="ARBA00022838"/>
    </source>
</evidence>
<dbReference type="GO" id="GO:0051301">
    <property type="term" value="P:cell division"/>
    <property type="evidence" value="ECO:0007669"/>
    <property type="project" value="UniProtKB-UniRule"/>
</dbReference>
<dbReference type="SUPFAM" id="SSF143026">
    <property type="entry name" value="Kinetochore globular domain"/>
    <property type="match status" value="1"/>
</dbReference>
<reference evidence="12" key="1">
    <citation type="submission" date="2022-12" db="EMBL/GenBank/DDBJ databases">
        <authorList>
            <person name="Brejova B."/>
        </authorList>
    </citation>
    <scope>NUCLEOTIDE SEQUENCE</scope>
</reference>
<dbReference type="GO" id="GO:0008017">
    <property type="term" value="F:microtubule binding"/>
    <property type="evidence" value="ECO:0007669"/>
    <property type="project" value="TreeGrafter"/>
</dbReference>
<comment type="similarity">
    <text evidence="1 10">Belongs to the SPC24 family.</text>
</comment>
<evidence type="ECO:0000256" key="6">
    <source>
        <dbReference type="ARBA" id="ARBA00023054"/>
    </source>
</evidence>
<keyword evidence="5 10" id="KW-0995">Kinetochore</keyword>
<keyword evidence="2 10" id="KW-0158">Chromosome</keyword>
<keyword evidence="7 10" id="KW-0539">Nucleus</keyword>
<evidence type="ECO:0000256" key="1">
    <source>
        <dbReference type="ARBA" id="ARBA00007804"/>
    </source>
</evidence>
<name>A0A9W4TW06_9ASCO</name>
<evidence type="ECO:0000256" key="11">
    <source>
        <dbReference type="SAM" id="Coils"/>
    </source>
</evidence>
<dbReference type="InterPro" id="IPR013252">
    <property type="entry name" value="Ndc80_Spc24"/>
</dbReference>
<comment type="caution">
    <text evidence="12">The sequence shown here is derived from an EMBL/GenBank/DDBJ whole genome shotgun (WGS) entry which is preliminary data.</text>
</comment>
<comment type="function">
    <text evidence="10">Acts as a component of the essential kinetochore-associated NDC80 complex, which is required for chromosome segregation and spindle checkpoint activity.</text>
</comment>
<evidence type="ECO:0000256" key="7">
    <source>
        <dbReference type="ARBA" id="ARBA00023242"/>
    </source>
</evidence>
<dbReference type="CDD" id="cd11565">
    <property type="entry name" value="RWD_Spc24"/>
    <property type="match status" value="1"/>
</dbReference>
<dbReference type="PANTHER" id="PTHR22142">
    <property type="match status" value="1"/>
</dbReference>
<keyword evidence="8 10" id="KW-0131">Cell cycle</keyword>
<evidence type="ECO:0000256" key="8">
    <source>
        <dbReference type="ARBA" id="ARBA00023306"/>
    </source>
</evidence>
<dbReference type="AlphaFoldDB" id="A0A9W4TW06"/>
<dbReference type="Proteomes" id="UP001152885">
    <property type="component" value="Unassembled WGS sequence"/>
</dbReference>
<dbReference type="GO" id="GO:0007059">
    <property type="term" value="P:chromosome segregation"/>
    <property type="evidence" value="ECO:0007669"/>
    <property type="project" value="TreeGrafter"/>
</dbReference>
<evidence type="ECO:0000313" key="12">
    <source>
        <dbReference type="EMBL" id="CAI5756701.1"/>
    </source>
</evidence>
<feature type="coiled-coil region" evidence="11">
    <location>
        <begin position="116"/>
        <end position="143"/>
    </location>
</feature>
<dbReference type="PANTHER" id="PTHR22142:SF2">
    <property type="entry name" value="KINETOCHORE PROTEIN SPC24"/>
    <property type="match status" value="1"/>
</dbReference>
<sequence length="217" mass="25165">MSVSSMNKFNNVIKELNEFTELEMKEIINSDINNIFKQYNNKIDSTKSEISQLDQEIINLNTEISNLSKINDSNLDFIKKYSKKNSAIDKNGNIFSVLQTKSIELDTLKMSIVKEITELESLNNSLTYKLNKLKQEREEKSDKDKVVTDEFIIEDQDLVVMKINLNRNIGVRLETLKKGDDEDVLILTDLENKSDLFKVDSKLSDYFISNYIWDKLG</sequence>
<keyword evidence="9 10" id="KW-0137">Centromere</keyword>
<dbReference type="OrthoDB" id="3344830at2759"/>
<proteinExistence type="inferred from homology"/>
<evidence type="ECO:0000256" key="4">
    <source>
        <dbReference type="ARBA" id="ARBA00022776"/>
    </source>
</evidence>
<keyword evidence="6 11" id="KW-0175">Coiled coil</keyword>
<feature type="coiled-coil region" evidence="11">
    <location>
        <begin position="36"/>
        <end position="70"/>
    </location>
</feature>
<evidence type="ECO:0000256" key="2">
    <source>
        <dbReference type="ARBA" id="ARBA00022454"/>
    </source>
</evidence>
<evidence type="ECO:0000256" key="3">
    <source>
        <dbReference type="ARBA" id="ARBA00022618"/>
    </source>
</evidence>
<dbReference type="Pfam" id="PF08286">
    <property type="entry name" value="Spc24"/>
    <property type="match status" value="1"/>
</dbReference>
<organism evidence="12 13">
    <name type="scientific">Candida verbasci</name>
    <dbReference type="NCBI Taxonomy" id="1227364"/>
    <lineage>
        <taxon>Eukaryota</taxon>
        <taxon>Fungi</taxon>
        <taxon>Dikarya</taxon>
        <taxon>Ascomycota</taxon>
        <taxon>Saccharomycotina</taxon>
        <taxon>Pichiomycetes</taxon>
        <taxon>Debaryomycetaceae</taxon>
        <taxon>Candida/Lodderomyces clade</taxon>
        <taxon>Candida</taxon>
    </lineage>
</organism>
<dbReference type="InterPro" id="IPR038066">
    <property type="entry name" value="Spc24_Fungi_globular_sf"/>
</dbReference>